<name>A0A1H2YAP8_THIRO</name>
<proteinExistence type="predicted"/>
<dbReference type="Gene3D" id="3.60.40.10">
    <property type="entry name" value="PPM-type phosphatase domain"/>
    <property type="match status" value="1"/>
</dbReference>
<dbReference type="InterPro" id="IPR001932">
    <property type="entry name" value="PPM-type_phosphatase-like_dom"/>
</dbReference>
<dbReference type="EMBL" id="FNNZ01000012">
    <property type="protein sequence ID" value="SDX01754.1"/>
    <property type="molecule type" value="Genomic_DNA"/>
</dbReference>
<protein>
    <submittedName>
        <fullName evidence="3">Protein phosphatase 2C</fullName>
    </submittedName>
</protein>
<evidence type="ECO:0000256" key="1">
    <source>
        <dbReference type="SAM" id="MobiDB-lite"/>
    </source>
</evidence>
<reference evidence="4" key="1">
    <citation type="submission" date="2016-10" db="EMBL/GenBank/DDBJ databases">
        <authorList>
            <person name="Varghese N."/>
            <person name="Submissions S."/>
        </authorList>
    </citation>
    <scope>NUCLEOTIDE SEQUENCE [LARGE SCALE GENOMIC DNA]</scope>
    <source>
        <strain evidence="4">DSM 217</strain>
    </source>
</reference>
<accession>A0A1H2YAP8</accession>
<evidence type="ECO:0000259" key="2">
    <source>
        <dbReference type="Pfam" id="PF13672"/>
    </source>
</evidence>
<gene>
    <name evidence="3" type="ORF">SAMN05421783_112103</name>
</gene>
<dbReference type="InterPro" id="IPR036457">
    <property type="entry name" value="PPM-type-like_dom_sf"/>
</dbReference>
<evidence type="ECO:0000313" key="4">
    <source>
        <dbReference type="Proteomes" id="UP000198816"/>
    </source>
</evidence>
<dbReference type="RefSeq" id="WP_093033072.1">
    <property type="nucleotide sequence ID" value="NZ_FNNZ01000012.1"/>
</dbReference>
<dbReference type="STRING" id="1058.SAMN05421783_112103"/>
<keyword evidence="4" id="KW-1185">Reference proteome</keyword>
<dbReference type="AlphaFoldDB" id="A0A1H2YAP8"/>
<organism evidence="3 4">
    <name type="scientific">Thiocapsa roseopersicina</name>
    <dbReference type="NCBI Taxonomy" id="1058"/>
    <lineage>
        <taxon>Bacteria</taxon>
        <taxon>Pseudomonadati</taxon>
        <taxon>Pseudomonadota</taxon>
        <taxon>Gammaproteobacteria</taxon>
        <taxon>Chromatiales</taxon>
        <taxon>Chromatiaceae</taxon>
        <taxon>Thiocapsa</taxon>
    </lineage>
</organism>
<dbReference type="SUPFAM" id="SSF81606">
    <property type="entry name" value="PP2C-like"/>
    <property type="match status" value="1"/>
</dbReference>
<feature type="domain" description="PPM-type phosphatase" evidence="2">
    <location>
        <begin position="10"/>
        <end position="189"/>
    </location>
</feature>
<dbReference type="Proteomes" id="UP000198816">
    <property type="component" value="Unassembled WGS sequence"/>
</dbReference>
<dbReference type="Pfam" id="PF13672">
    <property type="entry name" value="PP2C_2"/>
    <property type="match status" value="1"/>
</dbReference>
<feature type="region of interest" description="Disordered" evidence="1">
    <location>
        <begin position="1"/>
        <end position="22"/>
    </location>
</feature>
<evidence type="ECO:0000313" key="3">
    <source>
        <dbReference type="EMBL" id="SDX01754.1"/>
    </source>
</evidence>
<sequence>MWQMMGSSVRGPAHRRAGQPNQDAWLSRQNRAFALAVIADGLGSRPHAAAGSRAACRAVAEAARAWSAAPGAPPDLLLRLIHALWNIRVHALGAGDSSTTCAFALAVRDGPLLLAQLGDGLVLARCGGDVILLEPPAERFGNTTTGLGIATDLREWRYHLAPRPPGPAAILLATDGIADDLLPDRRLDLLDALIDRHGSMPRGECSRLIGSMLRAWPTPGHRDDKTLAILWRTEALEGQ</sequence>
<dbReference type="OrthoDB" id="9816099at2"/>